<protein>
    <submittedName>
        <fullName evidence="2">Uncharacterized protein</fullName>
    </submittedName>
</protein>
<sequence>MNKSKAIGTHSPRRRRISADSRASVTAVSQRTLVRAEHAGKSAKKNVARRRGVENTEKKVLRGTVFMRSGNFDVKDEPRSGRPVTDKVNVILKEVKQVQHINSYRIAEELEIEQFLTI</sequence>
<organism evidence="2 3">
    <name type="scientific">Eumeta variegata</name>
    <name type="common">Bagworm moth</name>
    <name type="synonym">Eumeta japonica</name>
    <dbReference type="NCBI Taxonomy" id="151549"/>
    <lineage>
        <taxon>Eukaryota</taxon>
        <taxon>Metazoa</taxon>
        <taxon>Ecdysozoa</taxon>
        <taxon>Arthropoda</taxon>
        <taxon>Hexapoda</taxon>
        <taxon>Insecta</taxon>
        <taxon>Pterygota</taxon>
        <taxon>Neoptera</taxon>
        <taxon>Endopterygota</taxon>
        <taxon>Lepidoptera</taxon>
        <taxon>Glossata</taxon>
        <taxon>Ditrysia</taxon>
        <taxon>Tineoidea</taxon>
        <taxon>Psychidae</taxon>
        <taxon>Oiketicinae</taxon>
        <taxon>Eumeta</taxon>
    </lineage>
</organism>
<evidence type="ECO:0000256" key="1">
    <source>
        <dbReference type="SAM" id="MobiDB-lite"/>
    </source>
</evidence>
<keyword evidence="3" id="KW-1185">Reference proteome</keyword>
<name>A0A4C1YWY8_EUMVA</name>
<dbReference type="EMBL" id="BGZK01001410">
    <property type="protein sequence ID" value="GBP79344.1"/>
    <property type="molecule type" value="Genomic_DNA"/>
</dbReference>
<evidence type="ECO:0000313" key="2">
    <source>
        <dbReference type="EMBL" id="GBP79344.1"/>
    </source>
</evidence>
<evidence type="ECO:0000313" key="3">
    <source>
        <dbReference type="Proteomes" id="UP000299102"/>
    </source>
</evidence>
<dbReference type="Proteomes" id="UP000299102">
    <property type="component" value="Unassembled WGS sequence"/>
</dbReference>
<dbReference type="AlphaFoldDB" id="A0A4C1YWY8"/>
<comment type="caution">
    <text evidence="2">The sequence shown here is derived from an EMBL/GenBank/DDBJ whole genome shotgun (WGS) entry which is preliminary data.</text>
</comment>
<proteinExistence type="predicted"/>
<feature type="region of interest" description="Disordered" evidence="1">
    <location>
        <begin position="1"/>
        <end position="24"/>
    </location>
</feature>
<gene>
    <name evidence="2" type="ORF">EVAR_99568_1</name>
</gene>
<reference evidence="2 3" key="1">
    <citation type="journal article" date="2019" name="Commun. Biol.">
        <title>The bagworm genome reveals a unique fibroin gene that provides high tensile strength.</title>
        <authorList>
            <person name="Kono N."/>
            <person name="Nakamura H."/>
            <person name="Ohtoshi R."/>
            <person name="Tomita M."/>
            <person name="Numata K."/>
            <person name="Arakawa K."/>
        </authorList>
    </citation>
    <scope>NUCLEOTIDE SEQUENCE [LARGE SCALE GENOMIC DNA]</scope>
</reference>
<accession>A0A4C1YWY8</accession>
<dbReference type="OrthoDB" id="8056049at2759"/>